<dbReference type="Pfam" id="PF01668">
    <property type="entry name" value="SmpB"/>
    <property type="match status" value="1"/>
</dbReference>
<evidence type="ECO:0000256" key="2">
    <source>
        <dbReference type="ARBA" id="ARBA00022884"/>
    </source>
</evidence>
<accession>A0A345Z2C6</accession>
<keyword evidence="2 3" id="KW-0694">RNA-binding</keyword>
<dbReference type="CDD" id="cd09294">
    <property type="entry name" value="SmpB"/>
    <property type="match status" value="1"/>
</dbReference>
<dbReference type="GO" id="GO:0070929">
    <property type="term" value="P:trans-translation"/>
    <property type="evidence" value="ECO:0007669"/>
    <property type="project" value="UniProtKB-UniRule"/>
</dbReference>
<comment type="subcellular location">
    <subcellularLocation>
        <location evidence="3">Cytoplasm</location>
    </subcellularLocation>
    <text evidence="3">The tmRNA-SmpB complex associates with stalled 70S ribosomes.</text>
</comment>
<evidence type="ECO:0000256" key="1">
    <source>
        <dbReference type="ARBA" id="ARBA00022490"/>
    </source>
</evidence>
<dbReference type="PANTHER" id="PTHR30308">
    <property type="entry name" value="TMRNA-BINDING COMPONENT OF TRANS-TRANSLATION TAGGING COMPLEX"/>
    <property type="match status" value="1"/>
</dbReference>
<dbReference type="InterPro" id="IPR020081">
    <property type="entry name" value="SsrA-bd_prot_CS"/>
</dbReference>
<reference evidence="4 5" key="1">
    <citation type="submission" date="2018-07" db="EMBL/GenBank/DDBJ databases">
        <title>Complete genome sequence of Spiroplasma alleghenense PLHS-1 (ATCC 51752).</title>
        <authorList>
            <person name="Chou L."/>
            <person name="Lee T.-Y."/>
            <person name="Tsai Y.-M."/>
            <person name="Kuo C.-H."/>
        </authorList>
    </citation>
    <scope>NUCLEOTIDE SEQUENCE [LARGE SCALE GENOMIC DNA]</scope>
    <source>
        <strain evidence="4 5">PLHS-1</strain>
    </source>
</reference>
<dbReference type="EMBL" id="CP031376">
    <property type="protein sequence ID" value="AXK50755.1"/>
    <property type="molecule type" value="Genomic_DNA"/>
</dbReference>
<evidence type="ECO:0000313" key="4">
    <source>
        <dbReference type="EMBL" id="AXK50755.1"/>
    </source>
</evidence>
<proteinExistence type="inferred from homology"/>
<dbReference type="Gene3D" id="2.40.280.10">
    <property type="match status" value="1"/>
</dbReference>
<dbReference type="SUPFAM" id="SSF74982">
    <property type="entry name" value="Small protein B (SmpB)"/>
    <property type="match status" value="1"/>
</dbReference>
<protein>
    <recommendedName>
        <fullName evidence="3">SsrA-binding protein</fullName>
    </recommendedName>
    <alternativeName>
        <fullName evidence="3">Small protein B</fullName>
    </alternativeName>
</protein>
<dbReference type="RefSeq" id="WP_115557684.1">
    <property type="nucleotide sequence ID" value="NZ_CP031376.1"/>
</dbReference>
<dbReference type="OrthoDB" id="9805462at2"/>
<organism evidence="4 5">
    <name type="scientific">Spiroplasma alleghenense</name>
    <dbReference type="NCBI Taxonomy" id="216931"/>
    <lineage>
        <taxon>Bacteria</taxon>
        <taxon>Bacillati</taxon>
        <taxon>Mycoplasmatota</taxon>
        <taxon>Mollicutes</taxon>
        <taxon>Entomoplasmatales</taxon>
        <taxon>Spiroplasmataceae</taxon>
        <taxon>Spiroplasma</taxon>
    </lineage>
</organism>
<dbReference type="InterPro" id="IPR023620">
    <property type="entry name" value="SmpB"/>
</dbReference>
<dbReference type="GO" id="GO:0070930">
    <property type="term" value="P:trans-translation-dependent protein tagging"/>
    <property type="evidence" value="ECO:0007669"/>
    <property type="project" value="TreeGrafter"/>
</dbReference>
<dbReference type="InterPro" id="IPR000037">
    <property type="entry name" value="SsrA-bd_prot"/>
</dbReference>
<name>A0A345Z2C6_9MOLU</name>
<evidence type="ECO:0000256" key="3">
    <source>
        <dbReference type="HAMAP-Rule" id="MF_00023"/>
    </source>
</evidence>
<dbReference type="NCBIfam" id="NF003843">
    <property type="entry name" value="PRK05422.1"/>
    <property type="match status" value="1"/>
</dbReference>
<keyword evidence="1 3" id="KW-0963">Cytoplasm</keyword>
<dbReference type="AlphaFoldDB" id="A0A345Z2C6"/>
<comment type="function">
    <text evidence="3">Required for rescue of stalled ribosomes mediated by trans-translation. Binds to transfer-messenger RNA (tmRNA), required for stable association of tmRNA with ribosomes. tmRNA and SmpB together mimic tRNA shape, replacing the anticodon stem-loop with SmpB. tmRNA is encoded by the ssrA gene; the 2 termini fold to resemble tRNA(Ala) and it encodes a 'tag peptide', a short internal open reading frame. During trans-translation Ala-aminoacylated tmRNA acts like a tRNA, entering the A-site of stalled ribosomes, displacing the stalled mRNA. The ribosome then switches to translate the ORF on the tmRNA; the nascent peptide is terminated with the 'tag peptide' encoded by the tmRNA and targeted for degradation. The ribosome is freed to recommence translation, which seems to be the essential function of trans-translation.</text>
</comment>
<dbReference type="HAMAP" id="MF_00023">
    <property type="entry name" value="SmpB"/>
    <property type="match status" value="1"/>
</dbReference>
<dbReference type="GO" id="GO:0005829">
    <property type="term" value="C:cytosol"/>
    <property type="evidence" value="ECO:0007669"/>
    <property type="project" value="TreeGrafter"/>
</dbReference>
<dbReference type="GO" id="GO:0003723">
    <property type="term" value="F:RNA binding"/>
    <property type="evidence" value="ECO:0007669"/>
    <property type="project" value="UniProtKB-UniRule"/>
</dbReference>
<gene>
    <name evidence="3 4" type="primary">smpB</name>
    <name evidence="4" type="ORF">SALLE_v1c00790</name>
</gene>
<comment type="similarity">
    <text evidence="3">Belongs to the SmpB family.</text>
</comment>
<dbReference type="NCBIfam" id="TIGR00086">
    <property type="entry name" value="smpB"/>
    <property type="match status" value="1"/>
</dbReference>
<evidence type="ECO:0000313" key="5">
    <source>
        <dbReference type="Proteomes" id="UP000254792"/>
    </source>
</evidence>
<dbReference type="PANTHER" id="PTHR30308:SF2">
    <property type="entry name" value="SSRA-BINDING PROTEIN"/>
    <property type="match status" value="1"/>
</dbReference>
<dbReference type="KEGG" id="salx:SALLE_v1c00790"/>
<dbReference type="PROSITE" id="PS01317">
    <property type="entry name" value="SSRP"/>
    <property type="match status" value="1"/>
</dbReference>
<keyword evidence="5" id="KW-1185">Reference proteome</keyword>
<sequence length="148" mass="17515">MGEHVIVKNKKAYFNYEILETFEAGLVLNGPEIKSIRSKDVSINEAFILIRRGRAEVLNMSIKKYEFATNIKLEPERNRYLLLHKKEQQKILKRIQLENLTLVPLRLYLKDNLAKLEIGLGKGKKNYDKRETIKQRDVERRISKLNKY</sequence>
<dbReference type="Proteomes" id="UP000254792">
    <property type="component" value="Chromosome"/>
</dbReference>